<comment type="caution">
    <text evidence="6">The sequence shown here is derived from an EMBL/GenBank/DDBJ whole genome shotgun (WGS) entry which is preliminary data.</text>
</comment>
<dbReference type="Pfam" id="PF07995">
    <property type="entry name" value="GSDH"/>
    <property type="match status" value="1"/>
</dbReference>
<dbReference type="GO" id="GO:0046872">
    <property type="term" value="F:metal ion binding"/>
    <property type="evidence" value="ECO:0007669"/>
    <property type="project" value="UniProtKB-KW"/>
</dbReference>
<accession>A0A1S2VKF4</accession>
<feature type="domain" description="Cytochrome c" evidence="5">
    <location>
        <begin position="21"/>
        <end position="112"/>
    </location>
</feature>
<dbReference type="SUPFAM" id="SSF50952">
    <property type="entry name" value="Soluble quinoprotein glucose dehydrogenase"/>
    <property type="match status" value="1"/>
</dbReference>
<dbReference type="PANTHER" id="PTHR19328:SF75">
    <property type="entry name" value="ALDOSE SUGAR DEHYDROGENASE YLII"/>
    <property type="match status" value="1"/>
</dbReference>
<dbReference type="Proteomes" id="UP000181790">
    <property type="component" value="Unassembled WGS sequence"/>
</dbReference>
<gene>
    <name evidence="6" type="ORF">BLX24_09770</name>
</gene>
<evidence type="ECO:0000256" key="1">
    <source>
        <dbReference type="ARBA" id="ARBA00022617"/>
    </source>
</evidence>
<proteinExistence type="predicted"/>
<dbReference type="Pfam" id="PF00034">
    <property type="entry name" value="Cytochrom_C"/>
    <property type="match status" value="1"/>
</dbReference>
<evidence type="ECO:0000256" key="4">
    <source>
        <dbReference type="PROSITE-ProRule" id="PRU00433"/>
    </source>
</evidence>
<organism evidence="6 7">
    <name type="scientific">Arsenicibacter rosenii</name>
    <dbReference type="NCBI Taxonomy" id="1750698"/>
    <lineage>
        <taxon>Bacteria</taxon>
        <taxon>Pseudomonadati</taxon>
        <taxon>Bacteroidota</taxon>
        <taxon>Cytophagia</taxon>
        <taxon>Cytophagales</taxon>
        <taxon>Spirosomataceae</taxon>
        <taxon>Arsenicibacter</taxon>
    </lineage>
</organism>
<evidence type="ECO:0000259" key="5">
    <source>
        <dbReference type="PROSITE" id="PS51007"/>
    </source>
</evidence>
<dbReference type="Gene3D" id="1.10.760.10">
    <property type="entry name" value="Cytochrome c-like domain"/>
    <property type="match status" value="1"/>
</dbReference>
<keyword evidence="7" id="KW-1185">Reference proteome</keyword>
<protein>
    <submittedName>
        <fullName evidence="6">Cytochrome C</fullName>
    </submittedName>
</protein>
<dbReference type="InterPro" id="IPR011041">
    <property type="entry name" value="Quinoprot_gluc/sorb_DH_b-prop"/>
</dbReference>
<evidence type="ECO:0000313" key="6">
    <source>
        <dbReference type="EMBL" id="OIN59267.1"/>
    </source>
</evidence>
<sequence>MAGKATAKPITTAAAYSADKTVIARGQALFQATCTTCHNFRQKGIGPNLAGITGEMSGPWITAFIRNAPEVIKGGDVRGLRLFKEYNQYMPAFPDLSESDLSALLAYLHQQPKPKAETADARPSVPDPIPARIQKSGLRVTLTEVTTAPATAKQTPLARITKMLVLPGANGLPDRQFVVDIRGLLYEMKGADMLVFMDMAKERPAMINSPGLGTGFGSFAFHPDFYRNGLLYTSHTEKAGAKPADFAYADSVKVALQWVVTEWKMTDPASPAFAGTGRELFRVNMVASMHGMQELTFNPLAKRGSPDYGLLYIGIGDGGCTENGFPFICRDKSRIWSSVLRIDPLGNNSKNGQYGIPASNPYMGDGDPATADEVYCRGFRNPNRICWAPDGKMLISDIGQTQLEELNLGIAGADYGWPEREGTYVMNYRGKMDKVYALPANDRSMGYIYPVAQYDHDEGNAFSGGFVYAGKTIPLLTGKYVFGDIVNGRVYYVENRELAIGRQAVVHELDIELNGKLTSFRELTGTRKTDFRIGQGLNQELYFFTKTDGKIYKVTGCSK</sequence>
<dbReference type="InterPro" id="IPR012938">
    <property type="entry name" value="Glc/Sorbosone_DH"/>
</dbReference>
<dbReference type="InterPro" id="IPR036909">
    <property type="entry name" value="Cyt_c-like_dom_sf"/>
</dbReference>
<reference evidence="6 7" key="1">
    <citation type="submission" date="2016-10" db="EMBL/GenBank/DDBJ databases">
        <title>Arsenicibacter rosenii gen. nov., sp. nov., an efficient arsenic-methylating bacterium isolated from an arsenic-contaminated paddy soil.</title>
        <authorList>
            <person name="Huang K."/>
        </authorList>
    </citation>
    <scope>NUCLEOTIDE SEQUENCE [LARGE SCALE GENOMIC DNA]</scope>
    <source>
        <strain evidence="6 7">SM-1</strain>
    </source>
</reference>
<dbReference type="EMBL" id="MORL01000004">
    <property type="protein sequence ID" value="OIN59267.1"/>
    <property type="molecule type" value="Genomic_DNA"/>
</dbReference>
<keyword evidence="3 4" id="KW-0408">Iron</keyword>
<dbReference type="GO" id="GO:0020037">
    <property type="term" value="F:heme binding"/>
    <property type="evidence" value="ECO:0007669"/>
    <property type="project" value="InterPro"/>
</dbReference>
<dbReference type="AlphaFoldDB" id="A0A1S2VKF4"/>
<evidence type="ECO:0000256" key="3">
    <source>
        <dbReference type="ARBA" id="ARBA00023004"/>
    </source>
</evidence>
<dbReference type="InterPro" id="IPR011042">
    <property type="entry name" value="6-blade_b-propeller_TolB-like"/>
</dbReference>
<dbReference type="Gene3D" id="2.120.10.30">
    <property type="entry name" value="TolB, C-terminal domain"/>
    <property type="match status" value="1"/>
</dbReference>
<dbReference type="GO" id="GO:0009055">
    <property type="term" value="F:electron transfer activity"/>
    <property type="evidence" value="ECO:0007669"/>
    <property type="project" value="InterPro"/>
</dbReference>
<dbReference type="SUPFAM" id="SSF46626">
    <property type="entry name" value="Cytochrome c"/>
    <property type="match status" value="1"/>
</dbReference>
<dbReference type="InterPro" id="IPR009056">
    <property type="entry name" value="Cyt_c-like_dom"/>
</dbReference>
<dbReference type="PROSITE" id="PS51007">
    <property type="entry name" value="CYTC"/>
    <property type="match status" value="1"/>
</dbReference>
<name>A0A1S2VKF4_9BACT</name>
<keyword evidence="1 4" id="KW-0349">Heme</keyword>
<dbReference type="PANTHER" id="PTHR19328">
    <property type="entry name" value="HEDGEHOG-INTERACTING PROTEIN"/>
    <property type="match status" value="1"/>
</dbReference>
<evidence type="ECO:0000256" key="2">
    <source>
        <dbReference type="ARBA" id="ARBA00022723"/>
    </source>
</evidence>
<evidence type="ECO:0000313" key="7">
    <source>
        <dbReference type="Proteomes" id="UP000181790"/>
    </source>
</evidence>
<keyword evidence="2 4" id="KW-0479">Metal-binding</keyword>